<dbReference type="Proteomes" id="UP000244905">
    <property type="component" value="Unassembled WGS sequence"/>
</dbReference>
<reference evidence="9" key="1">
    <citation type="submission" date="2018-02" db="EMBL/GenBank/DDBJ databases">
        <authorList>
            <person name="Clavel T."/>
            <person name="Strowig T."/>
        </authorList>
    </citation>
    <scope>NUCLEOTIDE SEQUENCE [LARGE SCALE GENOMIC DNA]</scope>
    <source>
        <strain evidence="9">DSM 103720</strain>
    </source>
</reference>
<dbReference type="GO" id="GO:0003796">
    <property type="term" value="F:lysozyme activity"/>
    <property type="evidence" value="ECO:0007669"/>
    <property type="project" value="UniProtKB-EC"/>
</dbReference>
<dbReference type="InterPro" id="IPR051018">
    <property type="entry name" value="Bacteriophage_GH24"/>
</dbReference>
<evidence type="ECO:0000256" key="4">
    <source>
        <dbReference type="ARBA" id="ARBA00022801"/>
    </source>
</evidence>
<dbReference type="InterPro" id="IPR033907">
    <property type="entry name" value="Endolysin_autolysin"/>
</dbReference>
<dbReference type="AlphaFoldDB" id="A0A2V1IKN1"/>
<dbReference type="GO" id="GO:0016998">
    <property type="term" value="P:cell wall macromolecule catabolic process"/>
    <property type="evidence" value="ECO:0007669"/>
    <property type="project" value="InterPro"/>
</dbReference>
<keyword evidence="9" id="KW-1185">Reference proteome</keyword>
<dbReference type="RefSeq" id="WP_107033227.1">
    <property type="nucleotide sequence ID" value="NZ_PUEC01000036.1"/>
</dbReference>
<evidence type="ECO:0000256" key="6">
    <source>
        <dbReference type="ARBA" id="ARBA00023295"/>
    </source>
</evidence>
<evidence type="ECO:0000256" key="2">
    <source>
        <dbReference type="ARBA" id="ARBA00022529"/>
    </source>
</evidence>
<dbReference type="GeneID" id="82527108"/>
<evidence type="ECO:0000256" key="5">
    <source>
        <dbReference type="ARBA" id="ARBA00023200"/>
    </source>
</evidence>
<sequence length="150" mass="16288">MQLSTTIKKKIKAWEGCRLTAYRCPAGVLTIGYGHTGKDVTPGKKITQAEADALFDTDITKFAATVAPTFAGVRLNGNQFDALVSLSYNIGSLTVKAPTLVRKVKADPNDPTIRAEFMKHVNARVNGVLKPLPGLMKRRAAEADHYFGKI</sequence>
<keyword evidence="6 7" id="KW-0326">Glycosidase</keyword>
<comment type="catalytic activity">
    <reaction evidence="1 7">
        <text>Hydrolysis of (1-&gt;4)-beta-linkages between N-acetylmuramic acid and N-acetyl-D-glucosamine residues in a peptidoglycan and between N-acetyl-D-glucosamine residues in chitodextrins.</text>
        <dbReference type="EC" id="3.2.1.17"/>
    </reaction>
</comment>
<dbReference type="Gene3D" id="1.10.530.40">
    <property type="match status" value="1"/>
</dbReference>
<evidence type="ECO:0000256" key="3">
    <source>
        <dbReference type="ARBA" id="ARBA00022638"/>
    </source>
</evidence>
<comment type="similarity">
    <text evidence="7">Belongs to the glycosyl hydrolase 24 family.</text>
</comment>
<organism evidence="8 9">
    <name type="scientific">Duncaniella muris</name>
    <dbReference type="NCBI Taxonomy" id="2094150"/>
    <lineage>
        <taxon>Bacteria</taxon>
        <taxon>Pseudomonadati</taxon>
        <taxon>Bacteroidota</taxon>
        <taxon>Bacteroidia</taxon>
        <taxon>Bacteroidales</taxon>
        <taxon>Muribaculaceae</taxon>
        <taxon>Duncaniella</taxon>
    </lineage>
</organism>
<dbReference type="EC" id="3.2.1.17" evidence="7"/>
<dbReference type="SUPFAM" id="SSF53955">
    <property type="entry name" value="Lysozyme-like"/>
    <property type="match status" value="1"/>
</dbReference>
<dbReference type="PANTHER" id="PTHR38107:SF3">
    <property type="entry name" value="LYSOZYME RRRD-RELATED"/>
    <property type="match status" value="1"/>
</dbReference>
<gene>
    <name evidence="8" type="ORF">C5O23_12300</name>
</gene>
<dbReference type="GO" id="GO:0031640">
    <property type="term" value="P:killing of cells of another organism"/>
    <property type="evidence" value="ECO:0007669"/>
    <property type="project" value="UniProtKB-KW"/>
</dbReference>
<dbReference type="GO" id="GO:0009253">
    <property type="term" value="P:peptidoglycan catabolic process"/>
    <property type="evidence" value="ECO:0007669"/>
    <property type="project" value="InterPro"/>
</dbReference>
<name>A0A2V1IKN1_9BACT</name>
<keyword evidence="4 7" id="KW-0378">Hydrolase</keyword>
<dbReference type="Pfam" id="PF00959">
    <property type="entry name" value="Phage_lysozyme"/>
    <property type="match status" value="1"/>
</dbReference>
<keyword evidence="2 7" id="KW-0929">Antimicrobial</keyword>
<dbReference type="InterPro" id="IPR034690">
    <property type="entry name" value="Endolysin_T4_type"/>
</dbReference>
<dbReference type="HAMAP" id="MF_04110">
    <property type="entry name" value="ENDOLYSIN_T4"/>
    <property type="match status" value="1"/>
</dbReference>
<dbReference type="EMBL" id="PUEC01000036">
    <property type="protein sequence ID" value="PWB00617.1"/>
    <property type="molecule type" value="Genomic_DNA"/>
</dbReference>
<dbReference type="InterPro" id="IPR023347">
    <property type="entry name" value="Lysozyme_dom_sf"/>
</dbReference>
<dbReference type="CDD" id="cd00737">
    <property type="entry name" value="lyz_endolysin_autolysin"/>
    <property type="match status" value="1"/>
</dbReference>
<dbReference type="PANTHER" id="PTHR38107">
    <property type="match status" value="1"/>
</dbReference>
<evidence type="ECO:0000256" key="7">
    <source>
        <dbReference type="RuleBase" id="RU003788"/>
    </source>
</evidence>
<protein>
    <recommendedName>
        <fullName evidence="7">Lysozyme</fullName>
        <ecNumber evidence="7">3.2.1.17</ecNumber>
    </recommendedName>
</protein>
<keyword evidence="5" id="KW-1035">Host cytoplasm</keyword>
<dbReference type="GO" id="GO:0042742">
    <property type="term" value="P:defense response to bacterium"/>
    <property type="evidence" value="ECO:0007669"/>
    <property type="project" value="UniProtKB-KW"/>
</dbReference>
<evidence type="ECO:0000313" key="9">
    <source>
        <dbReference type="Proteomes" id="UP000244905"/>
    </source>
</evidence>
<dbReference type="InterPro" id="IPR023346">
    <property type="entry name" value="Lysozyme-like_dom_sf"/>
</dbReference>
<accession>A0A2V1IKN1</accession>
<proteinExistence type="inferred from homology"/>
<keyword evidence="3 7" id="KW-0081">Bacteriolytic enzyme</keyword>
<comment type="caution">
    <text evidence="8">The sequence shown here is derived from an EMBL/GenBank/DDBJ whole genome shotgun (WGS) entry which is preliminary data.</text>
</comment>
<dbReference type="InterPro" id="IPR002196">
    <property type="entry name" value="Glyco_hydro_24"/>
</dbReference>
<evidence type="ECO:0000313" key="8">
    <source>
        <dbReference type="EMBL" id="PWB00617.1"/>
    </source>
</evidence>
<evidence type="ECO:0000256" key="1">
    <source>
        <dbReference type="ARBA" id="ARBA00000632"/>
    </source>
</evidence>